<comment type="similarity">
    <text evidence="2">Belongs to the AAE transporter (TC 2.A.81) family.</text>
</comment>
<keyword evidence="3" id="KW-0813">Transport</keyword>
<protein>
    <submittedName>
        <fullName evidence="9">Transporter</fullName>
    </submittedName>
</protein>
<feature type="domain" description="RCK C-terminal" evidence="8">
    <location>
        <begin position="274"/>
        <end position="355"/>
    </location>
</feature>
<evidence type="ECO:0000256" key="4">
    <source>
        <dbReference type="ARBA" id="ARBA00022475"/>
    </source>
</evidence>
<dbReference type="InterPro" id="IPR006512">
    <property type="entry name" value="YidE_YbjL"/>
</dbReference>
<dbReference type="GO" id="GO:0005886">
    <property type="term" value="C:plasma membrane"/>
    <property type="evidence" value="ECO:0007669"/>
    <property type="project" value="UniProtKB-SubCell"/>
</dbReference>
<keyword evidence="7" id="KW-0472">Membrane</keyword>
<dbReference type="EMBL" id="JABAGA010000003">
    <property type="protein sequence ID" value="NMF09325.1"/>
    <property type="molecule type" value="Genomic_DNA"/>
</dbReference>
<reference evidence="9 10" key="1">
    <citation type="submission" date="2020-04" db="EMBL/GenBank/DDBJ databases">
        <authorList>
            <person name="Hitch T.C.A."/>
            <person name="Wylensek D."/>
            <person name="Clavel T."/>
        </authorList>
    </citation>
    <scope>NUCLEOTIDE SEQUENCE [LARGE SCALE GENOMIC DNA]</scope>
    <source>
        <strain evidence="9 10">BL-383-APC-2I</strain>
    </source>
</reference>
<dbReference type="InterPro" id="IPR036721">
    <property type="entry name" value="RCK_C_sf"/>
</dbReference>
<dbReference type="GO" id="GO:0008324">
    <property type="term" value="F:monoatomic cation transmembrane transporter activity"/>
    <property type="evidence" value="ECO:0007669"/>
    <property type="project" value="InterPro"/>
</dbReference>
<dbReference type="PANTHER" id="PTHR30445">
    <property type="entry name" value="K(+)_H(+) ANTIPORTER SUBUNIT KHTT"/>
    <property type="match status" value="1"/>
</dbReference>
<comment type="caution">
    <text evidence="9">The sequence shown here is derived from an EMBL/GenBank/DDBJ whole genome shotgun (WGS) entry which is preliminary data.</text>
</comment>
<evidence type="ECO:0000256" key="6">
    <source>
        <dbReference type="ARBA" id="ARBA00022989"/>
    </source>
</evidence>
<evidence type="ECO:0000313" key="10">
    <source>
        <dbReference type="Proteomes" id="UP000589552"/>
    </source>
</evidence>
<evidence type="ECO:0000256" key="1">
    <source>
        <dbReference type="ARBA" id="ARBA00004651"/>
    </source>
</evidence>
<organism evidence="9 10">
    <name type="scientific">Corynebacterium xerosis</name>
    <dbReference type="NCBI Taxonomy" id="1725"/>
    <lineage>
        <taxon>Bacteria</taxon>
        <taxon>Bacillati</taxon>
        <taxon>Actinomycetota</taxon>
        <taxon>Actinomycetes</taxon>
        <taxon>Mycobacteriales</taxon>
        <taxon>Corynebacteriaceae</taxon>
        <taxon>Corynebacterium</taxon>
    </lineage>
</organism>
<evidence type="ECO:0000256" key="2">
    <source>
        <dbReference type="ARBA" id="ARBA00009854"/>
    </source>
</evidence>
<dbReference type="Pfam" id="PF02080">
    <property type="entry name" value="TrkA_C"/>
    <property type="match status" value="1"/>
</dbReference>
<dbReference type="NCBIfam" id="TIGR01625">
    <property type="entry name" value="YidE_YbjL_dupl"/>
    <property type="match status" value="2"/>
</dbReference>
<dbReference type="AlphaFoldDB" id="A0A0M2XSD9"/>
<dbReference type="Gene3D" id="3.30.70.1450">
    <property type="entry name" value="Regulator of K+ conductance, C-terminal domain"/>
    <property type="match status" value="1"/>
</dbReference>
<dbReference type="OrthoDB" id="9155749at2"/>
<dbReference type="GO" id="GO:0006813">
    <property type="term" value="P:potassium ion transport"/>
    <property type="evidence" value="ECO:0007669"/>
    <property type="project" value="InterPro"/>
</dbReference>
<feature type="domain" description="RCK C-terminal" evidence="8">
    <location>
        <begin position="190"/>
        <end position="272"/>
    </location>
</feature>
<evidence type="ECO:0000256" key="7">
    <source>
        <dbReference type="ARBA" id="ARBA00023136"/>
    </source>
</evidence>
<proteinExistence type="inferred from homology"/>
<keyword evidence="6" id="KW-1133">Transmembrane helix</keyword>
<keyword evidence="5" id="KW-0812">Transmembrane</keyword>
<evidence type="ECO:0000259" key="8">
    <source>
        <dbReference type="PROSITE" id="PS51202"/>
    </source>
</evidence>
<name>A0A0M2XSD9_9CORY</name>
<dbReference type="Proteomes" id="UP000589552">
    <property type="component" value="Unassembled WGS sequence"/>
</dbReference>
<sequence>MGLVQILVENQLLALLVIMVLGLAIGQIKIFGFKLGVAAVLFVGLGLATFEPGIHIPPLIYILGLSLFVYTIGLESGPEFFASLKSRGVRHNLFGLGILAFVGLEALLIIKLFPIGEAEGIGTFTGALTNTPALAAVVDSLPHVIADDPDLESKLEMPVIGYSLAYPIGVIGVIASVAIMSKVFRVNHDKEALDAGVAALPLHTRRIEVERAGLPSVTDLPGKLGVDVSISRIEHKGRLYVPAEGDTIEVGDVVSVVGTEDEIPEAAKQIGTLLPGDPTHDGRLEFRRIFVSSDTVCGIPLSQLHPKMNGMVITRVRRGDLDMVASPDMKLELGDRVRVVATPDRINYATKFFGDSYKRLSDVNLFPLVLGLLLGVLLGMIPVPIPGGVSISLGSAGGPLVVALVLSALGRTGPLVWPIPYSANLAFRQVGLALFLAGIGTTAGASFKEALSDPSSLTVLGMAAIIALSSAILTLVIGHKFLKIPFGQTAGILAGLQTHPAVLQYVNDHAKNELPAMGYSTVYPMAMIVKIIIAQLLVVALM</sequence>
<accession>A0A0M2XSD9</accession>
<evidence type="ECO:0000256" key="3">
    <source>
        <dbReference type="ARBA" id="ARBA00022448"/>
    </source>
</evidence>
<dbReference type="PROSITE" id="PS51202">
    <property type="entry name" value="RCK_C"/>
    <property type="match status" value="2"/>
</dbReference>
<dbReference type="InterPro" id="IPR050144">
    <property type="entry name" value="AAE_transporter"/>
</dbReference>
<dbReference type="PANTHER" id="PTHR30445:SF3">
    <property type="entry name" value="TRANSPORT PROTEIN YIDE-RELATED"/>
    <property type="match status" value="1"/>
</dbReference>
<dbReference type="Pfam" id="PF06826">
    <property type="entry name" value="Asp-Al_Ex"/>
    <property type="match status" value="2"/>
</dbReference>
<evidence type="ECO:0000256" key="5">
    <source>
        <dbReference type="ARBA" id="ARBA00022692"/>
    </source>
</evidence>
<keyword evidence="4" id="KW-1003">Cell membrane</keyword>
<dbReference type="InterPro" id="IPR006037">
    <property type="entry name" value="RCK_C"/>
</dbReference>
<evidence type="ECO:0000313" key="9">
    <source>
        <dbReference type="EMBL" id="NMF09325.1"/>
    </source>
</evidence>
<dbReference type="SUPFAM" id="SSF116726">
    <property type="entry name" value="TrkA C-terminal domain-like"/>
    <property type="match status" value="2"/>
</dbReference>
<comment type="subcellular location">
    <subcellularLocation>
        <location evidence="1">Cell membrane</location>
        <topology evidence="1">Multi-pass membrane protein</topology>
    </subcellularLocation>
</comment>
<gene>
    <name evidence="9" type="ORF">HF852_06885</name>
</gene>